<proteinExistence type="predicted"/>
<dbReference type="AlphaFoldDB" id="G2YM88"/>
<dbReference type="InParanoid" id="G2YM88"/>
<dbReference type="EMBL" id="FQ790344">
    <property type="protein sequence ID" value="CCD52736.1"/>
    <property type="molecule type" value="Genomic_DNA"/>
</dbReference>
<evidence type="ECO:0000313" key="2">
    <source>
        <dbReference type="Proteomes" id="UP000008177"/>
    </source>
</evidence>
<dbReference type="HOGENOM" id="CLU_2605774_0_0_1"/>
<sequence>MAYDRENTTSSFGCVAKTTANPENFGGQKCDFDCSSFINSDARGNESWNLSIVFTPSKCGPTTEDVLSRAVPSSINTND</sequence>
<gene>
    <name evidence="1" type="ORF">BofuT4_P001830.1</name>
</gene>
<name>G2YM88_BOTF4</name>
<organism evidence="1 2">
    <name type="scientific">Botryotinia fuckeliana (strain T4)</name>
    <name type="common">Noble rot fungus</name>
    <name type="synonym">Botrytis cinerea</name>
    <dbReference type="NCBI Taxonomy" id="999810"/>
    <lineage>
        <taxon>Eukaryota</taxon>
        <taxon>Fungi</taxon>
        <taxon>Dikarya</taxon>
        <taxon>Ascomycota</taxon>
        <taxon>Pezizomycotina</taxon>
        <taxon>Leotiomycetes</taxon>
        <taxon>Helotiales</taxon>
        <taxon>Sclerotiniaceae</taxon>
        <taxon>Botrytis</taxon>
    </lineage>
</organism>
<protein>
    <submittedName>
        <fullName evidence="1">Uncharacterized protein</fullName>
    </submittedName>
</protein>
<reference evidence="2" key="1">
    <citation type="journal article" date="2011" name="PLoS Genet.">
        <title>Genomic analysis of the necrotrophic fungal pathogens Sclerotinia sclerotiorum and Botrytis cinerea.</title>
        <authorList>
            <person name="Amselem J."/>
            <person name="Cuomo C.A."/>
            <person name="van Kan J.A."/>
            <person name="Viaud M."/>
            <person name="Benito E.P."/>
            <person name="Couloux A."/>
            <person name="Coutinho P.M."/>
            <person name="de Vries R.P."/>
            <person name="Dyer P.S."/>
            <person name="Fillinger S."/>
            <person name="Fournier E."/>
            <person name="Gout L."/>
            <person name="Hahn M."/>
            <person name="Kohn L."/>
            <person name="Lapalu N."/>
            <person name="Plummer K.M."/>
            <person name="Pradier J.M."/>
            <person name="Quevillon E."/>
            <person name="Sharon A."/>
            <person name="Simon A."/>
            <person name="ten Have A."/>
            <person name="Tudzynski B."/>
            <person name="Tudzynski P."/>
            <person name="Wincker P."/>
            <person name="Andrew M."/>
            <person name="Anthouard V."/>
            <person name="Beever R.E."/>
            <person name="Beffa R."/>
            <person name="Benoit I."/>
            <person name="Bouzid O."/>
            <person name="Brault B."/>
            <person name="Chen Z."/>
            <person name="Choquer M."/>
            <person name="Collemare J."/>
            <person name="Cotton P."/>
            <person name="Danchin E.G."/>
            <person name="Da Silva C."/>
            <person name="Gautier A."/>
            <person name="Giraud C."/>
            <person name="Giraud T."/>
            <person name="Gonzalez C."/>
            <person name="Grossetete S."/>
            <person name="Guldener U."/>
            <person name="Henrissat B."/>
            <person name="Howlett B.J."/>
            <person name="Kodira C."/>
            <person name="Kretschmer M."/>
            <person name="Lappartient A."/>
            <person name="Leroch M."/>
            <person name="Levis C."/>
            <person name="Mauceli E."/>
            <person name="Neuveglise C."/>
            <person name="Oeser B."/>
            <person name="Pearson M."/>
            <person name="Poulain J."/>
            <person name="Poussereau N."/>
            <person name="Quesneville H."/>
            <person name="Rascle C."/>
            <person name="Schumacher J."/>
            <person name="Segurens B."/>
            <person name="Sexton A."/>
            <person name="Silva E."/>
            <person name="Sirven C."/>
            <person name="Soanes D.M."/>
            <person name="Talbot N.J."/>
            <person name="Templeton M."/>
            <person name="Yandava C."/>
            <person name="Yarden O."/>
            <person name="Zeng Q."/>
            <person name="Rollins J.A."/>
            <person name="Lebrun M.H."/>
            <person name="Dickman M."/>
        </authorList>
    </citation>
    <scope>NUCLEOTIDE SEQUENCE [LARGE SCALE GENOMIC DNA]</scope>
    <source>
        <strain evidence="2">T4</strain>
    </source>
</reference>
<evidence type="ECO:0000313" key="1">
    <source>
        <dbReference type="EMBL" id="CCD52736.1"/>
    </source>
</evidence>
<accession>G2YM88</accession>
<dbReference type="Proteomes" id="UP000008177">
    <property type="component" value="Unplaced contigs"/>
</dbReference>